<reference evidence="3" key="1">
    <citation type="journal article" date="2019" name="Int. J. Syst. Evol. Microbiol.">
        <title>The Global Catalogue of Microorganisms (GCM) 10K type strain sequencing project: providing services to taxonomists for standard genome sequencing and annotation.</title>
        <authorList>
            <consortium name="The Broad Institute Genomics Platform"/>
            <consortium name="The Broad Institute Genome Sequencing Center for Infectious Disease"/>
            <person name="Wu L."/>
            <person name="Ma J."/>
        </authorList>
    </citation>
    <scope>NUCLEOTIDE SEQUENCE [LARGE SCALE GENOMIC DNA]</scope>
    <source>
        <strain evidence="3">JCM 17728</strain>
    </source>
</reference>
<proteinExistence type="predicted"/>
<dbReference type="InterPro" id="IPR011990">
    <property type="entry name" value="TPR-like_helical_dom_sf"/>
</dbReference>
<dbReference type="EMBL" id="BAABFV010000001">
    <property type="protein sequence ID" value="GAA4357239.1"/>
    <property type="molecule type" value="Genomic_DNA"/>
</dbReference>
<dbReference type="InterPro" id="IPR019734">
    <property type="entry name" value="TPR_rpt"/>
</dbReference>
<gene>
    <name evidence="2" type="ORF">GCM10023151_06020</name>
</gene>
<comment type="caution">
    <text evidence="2">The sequence shown here is derived from an EMBL/GenBank/DDBJ whole genome shotgun (WGS) entry which is preliminary data.</text>
</comment>
<dbReference type="SUPFAM" id="SSF81901">
    <property type="entry name" value="HCP-like"/>
    <property type="match status" value="1"/>
</dbReference>
<sequence length="448" mass="49303">MINMKKLPIVLGVTGLLFAGSALALPQTKYTSSCKPLAPTEGNYEESKGVGTITSQSAFKKITAGNEAYADGNYNESIAILKDLIANSGDKVAVGRAHQLLGVNYQATENYKAARASFLKAIESGFLRKQDVVQMRRVIAQTYTIEENFTQAISWMKKYFEDVIKPPANSYAAFASLNYNNGNLRESICPAYIALQLGSSSKKPLYSMLFGAHIKLNDNAGAEVVGEEMVELFPAEKSVYNNLFAVYSRRGKHEDMLALAELARMNGVWTSETNYKQLAALFANNKTPQLAADRLKEGIEAGVVESNEDNWKRVADNYFFAKDLEGAVEAYDKASSFTSSGKYDYKVGIMYQDRDDYRNAVAKYKAAIRKGGLRDGDLGYAYMNLGMSQFRLGQEDAAVATMQQAAKYPKVARNANAYIKYIGDLKKMKESIAAMELQESTPPGEGGE</sequence>
<keyword evidence="3" id="KW-1185">Reference proteome</keyword>
<dbReference type="Pfam" id="PF13181">
    <property type="entry name" value="TPR_8"/>
    <property type="match status" value="1"/>
</dbReference>
<evidence type="ECO:0000313" key="3">
    <source>
        <dbReference type="Proteomes" id="UP001501011"/>
    </source>
</evidence>
<dbReference type="SUPFAM" id="SSF48452">
    <property type="entry name" value="TPR-like"/>
    <property type="match status" value="1"/>
</dbReference>
<accession>A0ABP8IEM4</accession>
<evidence type="ECO:0008006" key="4">
    <source>
        <dbReference type="Google" id="ProtNLM"/>
    </source>
</evidence>
<keyword evidence="1" id="KW-0732">Signal</keyword>
<dbReference type="Proteomes" id="UP001501011">
    <property type="component" value="Unassembled WGS sequence"/>
</dbReference>
<protein>
    <recommendedName>
        <fullName evidence="4">Tetratricopeptide repeat protein</fullName>
    </recommendedName>
</protein>
<dbReference type="Pfam" id="PF13432">
    <property type="entry name" value="TPR_16"/>
    <property type="match status" value="1"/>
</dbReference>
<feature type="signal peptide" evidence="1">
    <location>
        <begin position="1"/>
        <end position="24"/>
    </location>
</feature>
<name>A0ABP8IEM4_9GAMM</name>
<feature type="chain" id="PRO_5045393231" description="Tetratricopeptide repeat protein" evidence="1">
    <location>
        <begin position="25"/>
        <end position="448"/>
    </location>
</feature>
<evidence type="ECO:0000313" key="2">
    <source>
        <dbReference type="EMBL" id="GAA4357239.1"/>
    </source>
</evidence>
<dbReference type="Gene3D" id="1.25.40.10">
    <property type="entry name" value="Tetratricopeptide repeat domain"/>
    <property type="match status" value="2"/>
</dbReference>
<evidence type="ECO:0000256" key="1">
    <source>
        <dbReference type="SAM" id="SignalP"/>
    </source>
</evidence>
<organism evidence="2 3">
    <name type="scientific">Kangiella marina</name>
    <dbReference type="NCBI Taxonomy" id="1079178"/>
    <lineage>
        <taxon>Bacteria</taxon>
        <taxon>Pseudomonadati</taxon>
        <taxon>Pseudomonadota</taxon>
        <taxon>Gammaproteobacteria</taxon>
        <taxon>Kangiellales</taxon>
        <taxon>Kangiellaceae</taxon>
        <taxon>Kangiella</taxon>
    </lineage>
</organism>